<accession>D8M7K7</accession>
<evidence type="ECO:0000256" key="2">
    <source>
        <dbReference type="ARBA" id="ARBA00022448"/>
    </source>
</evidence>
<evidence type="ECO:0000256" key="5">
    <source>
        <dbReference type="ARBA" id="ARBA00022927"/>
    </source>
</evidence>
<dbReference type="RefSeq" id="XP_012898094.1">
    <property type="nucleotide sequence ID" value="XM_013042640.1"/>
</dbReference>
<sequence length="93" mass="10615">MNEYTFLGKHYQDDPLIRSQVIHDYTTRMSVTCFNACVKNFSTPDLSIDEASCIDRCSIKFFDVYNSINNMIEETLKRTAAAQNPTPPSNTPQ</sequence>
<feature type="domain" description="Tim10-like" evidence="10">
    <location>
        <begin position="22"/>
        <end position="73"/>
    </location>
</feature>
<organism evidence="11">
    <name type="scientific">Blastocystis hominis</name>
    <dbReference type="NCBI Taxonomy" id="12968"/>
    <lineage>
        <taxon>Eukaryota</taxon>
        <taxon>Sar</taxon>
        <taxon>Stramenopiles</taxon>
        <taxon>Bigyra</taxon>
        <taxon>Opalozoa</taxon>
        <taxon>Opalinata</taxon>
        <taxon>Blastocystidae</taxon>
        <taxon>Blastocystis</taxon>
    </lineage>
</organism>
<dbReference type="Proteomes" id="UP000008312">
    <property type="component" value="Unassembled WGS sequence"/>
</dbReference>
<comment type="subcellular location">
    <subcellularLocation>
        <location evidence="9">Mitochondrion inner membrane</location>
        <topology evidence="9">Peripheral membrane protein</topology>
        <orientation evidence="9">Intermembrane side</orientation>
    </subcellularLocation>
</comment>
<evidence type="ECO:0000256" key="3">
    <source>
        <dbReference type="ARBA" id="ARBA00022723"/>
    </source>
</evidence>
<dbReference type="GO" id="GO:0015031">
    <property type="term" value="P:protein transport"/>
    <property type="evidence" value="ECO:0007669"/>
    <property type="project" value="UniProtKB-KW"/>
</dbReference>
<evidence type="ECO:0000259" key="10">
    <source>
        <dbReference type="Pfam" id="PF02953"/>
    </source>
</evidence>
<evidence type="ECO:0000313" key="11">
    <source>
        <dbReference type="EMBL" id="CBK24046.2"/>
    </source>
</evidence>
<name>D8M7K7_BLAHO</name>
<comment type="function">
    <text evidence="9">Mitochondrial intermembrane chaperone that participates in the import and insertion of some multi-pass transmembrane proteins into the mitochondrial inner membrane. Also required for the transfer of beta-barrel precursors from the TOM complex to the sorting and assembly machinery (SAM complex) of the outer membrane. Acts as a chaperone-like protein that protects the hydrophobic precursors from aggregation and guide them through the mitochondrial intermembrane space.</text>
</comment>
<keyword evidence="6 9" id="KW-0811">Translocation</keyword>
<dbReference type="AlphaFoldDB" id="D8M7K7"/>
<dbReference type="SUPFAM" id="SSF144122">
    <property type="entry name" value="Tim10-like"/>
    <property type="match status" value="1"/>
</dbReference>
<keyword evidence="5 9" id="KW-0653">Protein transport</keyword>
<comment type="subunit">
    <text evidence="9">Heterohexamer.</text>
</comment>
<keyword evidence="8 9" id="KW-1015">Disulfide bond</keyword>
<keyword evidence="12" id="KW-1185">Reference proteome</keyword>
<evidence type="ECO:0000256" key="6">
    <source>
        <dbReference type="ARBA" id="ARBA00023010"/>
    </source>
</evidence>
<keyword evidence="9" id="KW-0999">Mitochondrion inner membrane</keyword>
<keyword evidence="7 9" id="KW-0496">Mitochondrion</keyword>
<keyword evidence="9" id="KW-0143">Chaperone</keyword>
<dbReference type="PANTHER" id="PTHR11038:SF16">
    <property type="entry name" value="MITOCHONDRIAL IMPORT INNER MEMBRANE TRANSLOCASE SUBUNIT TIM10"/>
    <property type="match status" value="1"/>
</dbReference>
<dbReference type="EMBL" id="FN668672">
    <property type="protein sequence ID" value="CBK24046.2"/>
    <property type="molecule type" value="Genomic_DNA"/>
</dbReference>
<dbReference type="GO" id="GO:0046872">
    <property type="term" value="F:metal ion binding"/>
    <property type="evidence" value="ECO:0007669"/>
    <property type="project" value="UniProtKB-KW"/>
</dbReference>
<keyword evidence="3" id="KW-0479">Metal-binding</keyword>
<comment type="domain">
    <text evidence="9">The twin CX3C motif contains 4 conserved Cys residues that form 2 disulfide bonds in the mitochondrial intermembrane space.</text>
</comment>
<evidence type="ECO:0000256" key="7">
    <source>
        <dbReference type="ARBA" id="ARBA00023128"/>
    </source>
</evidence>
<keyword evidence="4" id="KW-0862">Zinc</keyword>
<evidence type="ECO:0000256" key="4">
    <source>
        <dbReference type="ARBA" id="ARBA00022833"/>
    </source>
</evidence>
<keyword evidence="9" id="KW-0472">Membrane</keyword>
<keyword evidence="2 9" id="KW-0813">Transport</keyword>
<dbReference type="Pfam" id="PF02953">
    <property type="entry name" value="zf-Tim10_DDP"/>
    <property type="match status" value="1"/>
</dbReference>
<dbReference type="GeneID" id="24922843"/>
<dbReference type="InterPro" id="IPR004217">
    <property type="entry name" value="Tim10-like"/>
</dbReference>
<evidence type="ECO:0000256" key="1">
    <source>
        <dbReference type="ARBA" id="ARBA00006720"/>
    </source>
</evidence>
<dbReference type="GO" id="GO:0045039">
    <property type="term" value="P:protein insertion into mitochondrial inner membrane"/>
    <property type="evidence" value="ECO:0007669"/>
    <property type="project" value="TreeGrafter"/>
</dbReference>
<dbReference type="OrthoDB" id="274922at2759"/>
<evidence type="ECO:0000256" key="8">
    <source>
        <dbReference type="ARBA" id="ARBA00023157"/>
    </source>
</evidence>
<evidence type="ECO:0000256" key="9">
    <source>
        <dbReference type="RuleBase" id="RU367043"/>
    </source>
</evidence>
<dbReference type="PANTHER" id="PTHR11038">
    <property type="entry name" value="MITOCHONDRIAL IMPORT INNER MEMBRANE TRANSLOCASE SUBUNIT TIM10"/>
    <property type="match status" value="1"/>
</dbReference>
<evidence type="ECO:0000313" key="12">
    <source>
        <dbReference type="Proteomes" id="UP000008312"/>
    </source>
</evidence>
<proteinExistence type="inferred from homology"/>
<dbReference type="FunCoup" id="D8M7K7">
    <property type="interactions" value="443"/>
</dbReference>
<dbReference type="InterPro" id="IPR035427">
    <property type="entry name" value="Tim10-like_dom_sf"/>
</dbReference>
<reference evidence="11" key="1">
    <citation type="submission" date="2010-02" db="EMBL/GenBank/DDBJ databases">
        <title>Sequencing and annotation of the Blastocystis hominis genome.</title>
        <authorList>
            <person name="Wincker P."/>
        </authorList>
    </citation>
    <scope>NUCLEOTIDE SEQUENCE</scope>
    <source>
        <strain evidence="11">Singapore isolate B</strain>
    </source>
</reference>
<comment type="similarity">
    <text evidence="1 9">Belongs to the small Tim family.</text>
</comment>
<protein>
    <recommendedName>
        <fullName evidence="9">Mitochondrial import inner membrane translocase subunit</fullName>
    </recommendedName>
</protein>
<gene>
    <name evidence="11" type="ORF">GSBLH_T00006719001</name>
</gene>
<dbReference type="InParanoid" id="D8M7K7"/>
<dbReference type="GO" id="GO:0005743">
    <property type="term" value="C:mitochondrial inner membrane"/>
    <property type="evidence" value="ECO:0007669"/>
    <property type="project" value="UniProtKB-SubCell"/>
</dbReference>
<dbReference type="Gene3D" id="1.10.287.810">
    <property type="entry name" value="Mitochondrial import inner membrane translocase subunit tim13 like domains"/>
    <property type="match status" value="1"/>
</dbReference>